<dbReference type="Proteomes" id="UP000008070">
    <property type="component" value="Chromosome"/>
</dbReference>
<dbReference type="EMBL" id="FP103042">
    <property type="protein sequence ID" value="CAX21965.1"/>
    <property type="molecule type" value="Genomic_DNA"/>
</dbReference>
<dbReference type="KEGG" id="mdi:METDI0300"/>
<evidence type="ECO:0000313" key="2">
    <source>
        <dbReference type="EMBL" id="CAX21965.1"/>
    </source>
</evidence>
<feature type="domain" description="DUF6455" evidence="1">
    <location>
        <begin position="72"/>
        <end position="131"/>
    </location>
</feature>
<dbReference type="AlphaFoldDB" id="C7C835"/>
<protein>
    <recommendedName>
        <fullName evidence="1">DUF6455 domain-containing protein</fullName>
    </recommendedName>
</protein>
<sequence length="132" mass="14653">MSDSADKPDPFDPFGIVASMSEWCCLLKAARELKDVDEEMMATMLEANAAGPSPEPEAAAKVGTIVNLMRSLNLDPNAVRRRDPEAMRELEEACLRCTQRARCARELWADTAAKAYPEFCPNAARLDRLRHA</sequence>
<dbReference type="RefSeq" id="WP_012779102.1">
    <property type="nucleotide sequence ID" value="NC_012988.1"/>
</dbReference>
<evidence type="ECO:0000259" key="1">
    <source>
        <dbReference type="Pfam" id="PF20056"/>
    </source>
</evidence>
<proteinExistence type="predicted"/>
<dbReference type="HOGENOM" id="CLU_1883343_0_0_5"/>
<dbReference type="GeneID" id="72987656"/>
<accession>C7C835</accession>
<organism evidence="2 3">
    <name type="scientific">Methylorubrum extorquens (strain DSM 6343 / CIP 106787 / DM4)</name>
    <name type="common">Methylobacterium extorquens</name>
    <dbReference type="NCBI Taxonomy" id="661410"/>
    <lineage>
        <taxon>Bacteria</taxon>
        <taxon>Pseudomonadati</taxon>
        <taxon>Pseudomonadota</taxon>
        <taxon>Alphaproteobacteria</taxon>
        <taxon>Hyphomicrobiales</taxon>
        <taxon>Methylobacteriaceae</taxon>
        <taxon>Methylorubrum</taxon>
    </lineage>
</organism>
<reference evidence="3" key="1">
    <citation type="journal article" date="2009" name="PLoS ONE">
        <title>Methylobacterium genome sequences: a reference blueprint to investigate microbial metabolism of C1 compounds from natural and industrial sources.</title>
        <authorList>
            <person name="Vuilleumier S."/>
            <person name="Chistoserdova L."/>
            <person name="Lee M.-C."/>
            <person name="Bringel F."/>
            <person name="Lajus A."/>
            <person name="Zhou Y."/>
            <person name="Gourion B."/>
            <person name="Barbe V."/>
            <person name="Chang J."/>
            <person name="Cruveiller S."/>
            <person name="Dossat C."/>
            <person name="Gillett W."/>
            <person name="Gruffaz C."/>
            <person name="Haugen E."/>
            <person name="Hourcade E."/>
            <person name="Levy R."/>
            <person name="Mangenot S."/>
            <person name="Muller E."/>
            <person name="Nadalig T."/>
            <person name="Pagni M."/>
            <person name="Penny C."/>
            <person name="Peyraud R."/>
            <person name="Robinson D.G."/>
            <person name="Roche D."/>
            <person name="Rouy Z."/>
            <person name="Saenampechek C."/>
            <person name="Salvignol G."/>
            <person name="Vallenet D."/>
            <person name="Wu Z."/>
            <person name="Marx C.J."/>
            <person name="Vorholt J.A."/>
            <person name="Olson M.V."/>
            <person name="Kaul R."/>
            <person name="Weissenbach J."/>
            <person name="Medigue C."/>
            <person name="Lidstrom M.E."/>
        </authorList>
    </citation>
    <scope>NUCLEOTIDE SEQUENCE [LARGE SCALE GENOMIC DNA]</scope>
    <source>
        <strain evidence="3">DSM 6343 / CIP 106787 / DM4</strain>
    </source>
</reference>
<gene>
    <name evidence="2" type="ORF">METD_I0300</name>
</gene>
<dbReference type="InterPro" id="IPR045601">
    <property type="entry name" value="DUF6455"/>
</dbReference>
<dbReference type="Pfam" id="PF20056">
    <property type="entry name" value="DUF6455"/>
    <property type="match status" value="1"/>
</dbReference>
<evidence type="ECO:0000313" key="3">
    <source>
        <dbReference type="Proteomes" id="UP000008070"/>
    </source>
</evidence>
<name>C7C835_METED</name>